<dbReference type="Gene3D" id="1.20.120.420">
    <property type="entry name" value="translation initiation factor eif-2b, domain 1"/>
    <property type="match status" value="1"/>
</dbReference>
<protein>
    <recommendedName>
        <fullName evidence="8">Methylthioribose-1-phosphate isomerase</fullName>
        <shortName evidence="8">M1Pi</shortName>
        <shortName evidence="8">MTR-1-P isomerase</shortName>
        <ecNumber evidence="8">5.3.1.23</ecNumber>
    </recommendedName>
    <alternativeName>
        <fullName evidence="8">S-methyl-5-thioribose-1-phosphate isomerase</fullName>
    </alternativeName>
</protein>
<dbReference type="NCBIfam" id="TIGR00512">
    <property type="entry name" value="salvage_mtnA"/>
    <property type="match status" value="1"/>
</dbReference>
<feature type="binding site" evidence="8">
    <location>
        <begin position="46"/>
        <end position="48"/>
    </location>
    <ligand>
        <name>substrate</name>
    </ligand>
</feature>
<organism evidence="11 12">
    <name type="scientific">Nocardia pseudobrasiliensis</name>
    <dbReference type="NCBI Taxonomy" id="45979"/>
    <lineage>
        <taxon>Bacteria</taxon>
        <taxon>Bacillati</taxon>
        <taxon>Actinomycetota</taxon>
        <taxon>Actinomycetes</taxon>
        <taxon>Mycobacteriales</taxon>
        <taxon>Nocardiaceae</taxon>
        <taxon>Nocardia</taxon>
    </lineage>
</organism>
<comment type="similarity">
    <text evidence="8">Belongs to the EIF-2B alpha/beta/delta subunits family. MtnA subfamily.</text>
</comment>
<dbReference type="NCBIfam" id="NF004326">
    <property type="entry name" value="PRK05720.1"/>
    <property type="match status" value="1"/>
</dbReference>
<feature type="site" description="Transition state stabilizer" evidence="8">
    <location>
        <position position="149"/>
    </location>
</feature>
<dbReference type="Gene3D" id="3.40.50.10470">
    <property type="entry name" value="Translation initiation factor eif-2b, domain 2"/>
    <property type="match status" value="1"/>
</dbReference>
<dbReference type="Pfam" id="PF00596">
    <property type="entry name" value="Aldolase_II"/>
    <property type="match status" value="1"/>
</dbReference>
<dbReference type="STRING" id="1210086.GCA_001613105_07781"/>
<evidence type="ECO:0000313" key="11">
    <source>
        <dbReference type="EMBL" id="RDI60400.1"/>
    </source>
</evidence>
<dbReference type="NCBIfam" id="TIGR03328">
    <property type="entry name" value="salvage_mtnB"/>
    <property type="match status" value="1"/>
</dbReference>
<feature type="binding site" evidence="8">
    <location>
        <position position="84"/>
    </location>
    <ligand>
        <name>substrate</name>
    </ligand>
</feature>
<evidence type="ECO:0000256" key="8">
    <source>
        <dbReference type="HAMAP-Rule" id="MF_01678"/>
    </source>
</evidence>
<dbReference type="InterPro" id="IPR001303">
    <property type="entry name" value="Aldolase_II/adducin_N"/>
</dbReference>
<feature type="binding site" evidence="8">
    <location>
        <begin position="239"/>
        <end position="240"/>
    </location>
    <ligand>
        <name>substrate</name>
    </ligand>
</feature>
<proteinExistence type="inferred from homology"/>
<feature type="compositionally biased region" description="Low complexity" evidence="9">
    <location>
        <begin position="353"/>
        <end position="368"/>
    </location>
</feature>
<dbReference type="InterPro" id="IPR017714">
    <property type="entry name" value="MethylthioRu-1-P_deHdtase_MtnB"/>
</dbReference>
<dbReference type="InterPro" id="IPR037171">
    <property type="entry name" value="NagB/RpiA_transferase-like"/>
</dbReference>
<dbReference type="InterPro" id="IPR036409">
    <property type="entry name" value="Aldolase_II/adducin_N_sf"/>
</dbReference>
<evidence type="ECO:0000256" key="6">
    <source>
        <dbReference type="ARBA" id="ARBA00023239"/>
    </source>
</evidence>
<comment type="caution">
    <text evidence="11">The sequence shown here is derived from an EMBL/GenBank/DDBJ whole genome shotgun (WGS) entry which is preliminary data.</text>
</comment>
<feature type="active site" description="Proton donor" evidence="8">
    <location>
        <position position="229"/>
    </location>
</feature>
<dbReference type="GO" id="GO:0005737">
    <property type="term" value="C:cytoplasm"/>
    <property type="evidence" value="ECO:0007669"/>
    <property type="project" value="UniProtKB-UniRule"/>
</dbReference>
<feature type="binding site" evidence="8">
    <location>
        <position position="188"/>
    </location>
    <ligand>
        <name>substrate</name>
    </ligand>
</feature>
<keyword evidence="12" id="KW-1185">Reference proteome</keyword>
<keyword evidence="3" id="KW-0862">Zinc</keyword>
<dbReference type="NCBIfam" id="TIGR00524">
    <property type="entry name" value="eIF-2B_rel"/>
    <property type="match status" value="1"/>
</dbReference>
<feature type="region of interest" description="Disordered" evidence="9">
    <location>
        <begin position="342"/>
        <end position="385"/>
    </location>
</feature>
<dbReference type="FunFam" id="3.40.50.10470:FF:000006">
    <property type="entry name" value="Methylthioribose-1-phosphate isomerase"/>
    <property type="match status" value="1"/>
</dbReference>
<dbReference type="InterPro" id="IPR042529">
    <property type="entry name" value="IF_2B-like_C"/>
</dbReference>
<dbReference type="InterPro" id="IPR027363">
    <property type="entry name" value="M1Pi_N"/>
</dbReference>
<dbReference type="SUPFAM" id="SSF53639">
    <property type="entry name" value="AraD/HMP-PK domain-like"/>
    <property type="match status" value="1"/>
</dbReference>
<dbReference type="UniPathway" id="UPA00904">
    <property type="reaction ID" value="UER00874"/>
</dbReference>
<dbReference type="RefSeq" id="WP_245998700.1">
    <property type="nucleotide sequence ID" value="NZ_QQBC01000015.1"/>
</dbReference>
<evidence type="ECO:0000313" key="12">
    <source>
        <dbReference type="Proteomes" id="UP000254869"/>
    </source>
</evidence>
<feature type="compositionally biased region" description="Basic and acidic residues" evidence="9">
    <location>
        <begin position="342"/>
        <end position="352"/>
    </location>
</feature>
<dbReference type="Gene3D" id="3.40.225.10">
    <property type="entry name" value="Class II aldolase/adducin N-terminal domain"/>
    <property type="match status" value="1"/>
</dbReference>
<evidence type="ECO:0000256" key="3">
    <source>
        <dbReference type="ARBA" id="ARBA00022833"/>
    </source>
</evidence>
<dbReference type="Proteomes" id="UP000254869">
    <property type="component" value="Unassembled WGS sequence"/>
</dbReference>
<dbReference type="HAMAP" id="MF_01678">
    <property type="entry name" value="Salvage_MtnA"/>
    <property type="match status" value="1"/>
</dbReference>
<comment type="pathway">
    <text evidence="8">Amino-acid biosynthesis; L-methionine biosynthesis via salvage pathway; L-methionine from S-methyl-5-thio-alpha-D-ribose 1-phosphate: step 1/6.</text>
</comment>
<accession>A0A370HPZ9</accession>
<evidence type="ECO:0000256" key="1">
    <source>
        <dbReference type="ARBA" id="ARBA00022605"/>
    </source>
</evidence>
<dbReference type="GO" id="GO:0046523">
    <property type="term" value="F:S-methyl-5-thioribose-1-phosphate isomerase activity"/>
    <property type="evidence" value="ECO:0007669"/>
    <property type="project" value="UniProtKB-UniRule"/>
</dbReference>
<dbReference type="EC" id="5.3.1.23" evidence="8"/>
<dbReference type="SMART" id="SM01007">
    <property type="entry name" value="Aldolase_II"/>
    <property type="match status" value="1"/>
</dbReference>
<dbReference type="GO" id="GO:0046872">
    <property type="term" value="F:metal ion binding"/>
    <property type="evidence" value="ECO:0007669"/>
    <property type="project" value="UniProtKB-UniRule"/>
</dbReference>
<keyword evidence="6" id="KW-0456">Lyase</keyword>
<keyword evidence="5 8" id="KW-0413">Isomerase</keyword>
<evidence type="ECO:0000259" key="10">
    <source>
        <dbReference type="SMART" id="SM01007"/>
    </source>
</evidence>
<evidence type="ECO:0000256" key="7">
    <source>
        <dbReference type="ARBA" id="ARBA00052401"/>
    </source>
</evidence>
<dbReference type="Pfam" id="PF01008">
    <property type="entry name" value="IF-2B"/>
    <property type="match status" value="1"/>
</dbReference>
<dbReference type="GO" id="GO:0016829">
    <property type="term" value="F:lyase activity"/>
    <property type="evidence" value="ECO:0007669"/>
    <property type="project" value="UniProtKB-KW"/>
</dbReference>
<keyword evidence="1 8" id="KW-0028">Amino-acid biosynthesis</keyword>
<dbReference type="GO" id="GO:0019509">
    <property type="term" value="P:L-methionine salvage from methylthioadenosine"/>
    <property type="evidence" value="ECO:0007669"/>
    <property type="project" value="UniProtKB-UniRule"/>
</dbReference>
<dbReference type="AlphaFoldDB" id="A0A370HPZ9"/>
<dbReference type="PANTHER" id="PTHR43475">
    <property type="entry name" value="METHYLTHIORIBOSE-1-PHOSPHATE ISOMERASE"/>
    <property type="match status" value="1"/>
</dbReference>
<gene>
    <name evidence="8" type="primary">mtnA</name>
    <name evidence="11" type="ORF">DFR76_11528</name>
</gene>
<keyword evidence="4 8" id="KW-0486">Methionine biosynthesis</keyword>
<dbReference type="PANTHER" id="PTHR43475:SF1">
    <property type="entry name" value="METHYLTHIORIBOSE-1-PHOSPHATE ISOMERASE"/>
    <property type="match status" value="1"/>
</dbReference>
<dbReference type="InterPro" id="IPR000649">
    <property type="entry name" value="IF-2B-related"/>
</dbReference>
<sequence>MSEVSIAWIDGALVTIDQRALPRELRELRITTVDDVIEAIKTLAIRGAPAIGVSGAFGVALAALAHPDDPDRVTTEAERIAAARPTAVNLAWGVRRALAKLPDGARAVLDEALEMLAEDGRVNRAAAIHAADLIQRLCPDRPLRILTHCNTGRLATTAFGTALGALRVLHERAAVENVLVDETRPLLQGARLTAWELAEAGIPHRLTIDSAAAWAMATGLVDAVIVGADRITADGSVANKIGTYALAVAAQRHGIPFIVVAPESTRDPDTATGDLIVVEERAAHEITHVGAVATAPEGTEVFNPAFDVTPPDLVTAVVTENGALPSTSATWAAAVEAASRPEADLAGDDRSGAPHLAAGGRAGAPRFGSVSGRESGPLGSEPIGALGDNDIVRKLAQRADQYVETVVEKTRKFLADQWEPPRADDPSKREIAEISRGLYTRGWMPGTAGNISVRAGKTAIVTGSGLSKGELRAEDMVTVNIADSQRVSGIRRPSAETTIHTAVYRATEAAAVVHVHPPHATAQSIGAPPTLRFAGYELIKGLAPTETIDIPVFSNHADVPRIGADIERYLIEHPDAPPVLFIAGHGITAWGATLAQARDRAECLEAMCELATLTGRRTIGSDRLGSEEESK</sequence>
<comment type="function">
    <text evidence="8">Catalyzes the interconversion of methylthioribose-1-phosphate (MTR-1-P) into methylthioribulose-1-phosphate (MTRu-1-P).</text>
</comment>
<feature type="domain" description="Class II aldolase/adducin N-terminal" evidence="10">
    <location>
        <begin position="429"/>
        <end position="612"/>
    </location>
</feature>
<dbReference type="EMBL" id="QQBC01000015">
    <property type="protein sequence ID" value="RDI60400.1"/>
    <property type="molecule type" value="Genomic_DNA"/>
</dbReference>
<evidence type="ECO:0000256" key="5">
    <source>
        <dbReference type="ARBA" id="ARBA00023235"/>
    </source>
</evidence>
<dbReference type="InterPro" id="IPR005251">
    <property type="entry name" value="IF-M1Pi"/>
</dbReference>
<dbReference type="SUPFAM" id="SSF100950">
    <property type="entry name" value="NagB/RpiA/CoA transferase-like"/>
    <property type="match status" value="1"/>
</dbReference>
<evidence type="ECO:0000256" key="9">
    <source>
        <dbReference type="SAM" id="MobiDB-lite"/>
    </source>
</evidence>
<dbReference type="InterPro" id="IPR011559">
    <property type="entry name" value="Initiation_fac_2B_a/b/d"/>
</dbReference>
<keyword evidence="2" id="KW-0479">Metal-binding</keyword>
<evidence type="ECO:0000256" key="4">
    <source>
        <dbReference type="ARBA" id="ARBA00023167"/>
    </source>
</evidence>
<evidence type="ECO:0000256" key="2">
    <source>
        <dbReference type="ARBA" id="ARBA00022723"/>
    </source>
</evidence>
<reference evidence="11 12" key="1">
    <citation type="submission" date="2018-07" db="EMBL/GenBank/DDBJ databases">
        <title>Genomic Encyclopedia of Type Strains, Phase IV (KMG-IV): sequencing the most valuable type-strain genomes for metagenomic binning, comparative biology and taxonomic classification.</title>
        <authorList>
            <person name="Goeker M."/>
        </authorList>
    </citation>
    <scope>NUCLEOTIDE SEQUENCE [LARGE SCALE GENOMIC DNA]</scope>
    <source>
        <strain evidence="11 12">DSM 44290</strain>
    </source>
</reference>
<name>A0A370HPZ9_9NOCA</name>
<comment type="catalytic activity">
    <reaction evidence="7 8">
        <text>5-(methylsulfanyl)-alpha-D-ribose 1-phosphate = 5-(methylsulfanyl)-D-ribulose 1-phosphate</text>
        <dbReference type="Rhea" id="RHEA:19989"/>
        <dbReference type="ChEBI" id="CHEBI:58533"/>
        <dbReference type="ChEBI" id="CHEBI:58548"/>
        <dbReference type="EC" id="5.3.1.23"/>
    </reaction>
</comment>